<protein>
    <submittedName>
        <fullName evidence="1">Uncharacterized protein</fullName>
    </submittedName>
</protein>
<dbReference type="Proteomes" id="UP000187012">
    <property type="component" value="Unassembled WGS sequence"/>
</dbReference>
<gene>
    <name evidence="1" type="ORF">BN2475_860038</name>
</gene>
<proteinExistence type="predicted"/>
<dbReference type="EMBL" id="CYGX02000086">
    <property type="protein sequence ID" value="SIT47988.1"/>
    <property type="molecule type" value="Genomic_DNA"/>
</dbReference>
<name>A0A1N7SKS5_9BURK</name>
<accession>A0A1N7SKS5</accession>
<evidence type="ECO:0000313" key="1">
    <source>
        <dbReference type="EMBL" id="SIT47988.1"/>
    </source>
</evidence>
<organism evidence="1 2">
    <name type="scientific">Paraburkholderia ribeironis</name>
    <dbReference type="NCBI Taxonomy" id="1247936"/>
    <lineage>
        <taxon>Bacteria</taxon>
        <taxon>Pseudomonadati</taxon>
        <taxon>Pseudomonadota</taxon>
        <taxon>Betaproteobacteria</taxon>
        <taxon>Burkholderiales</taxon>
        <taxon>Burkholderiaceae</taxon>
        <taxon>Paraburkholderia</taxon>
    </lineage>
</organism>
<dbReference type="AlphaFoldDB" id="A0A1N7SKS5"/>
<keyword evidence="2" id="KW-1185">Reference proteome</keyword>
<dbReference type="STRING" id="1247936.BN2475_860038"/>
<sequence length="77" mass="8680">MVCVVRQGDWQGALRVALPSCVINSIVAIGWDACRDRRDRRRERRDVALEVALSLEKTALQIAGEIEIVARLLRHSV</sequence>
<evidence type="ECO:0000313" key="2">
    <source>
        <dbReference type="Proteomes" id="UP000187012"/>
    </source>
</evidence>
<reference evidence="1 2" key="1">
    <citation type="submission" date="2016-12" db="EMBL/GenBank/DDBJ databases">
        <authorList>
            <person name="Song W.-J."/>
            <person name="Kurnit D.M."/>
        </authorList>
    </citation>
    <scope>NUCLEOTIDE SEQUENCE [LARGE SCALE GENOMIC DNA]</scope>
    <source>
        <strain evidence="1 2">STM7296</strain>
    </source>
</reference>